<dbReference type="EMBL" id="FODV01000003">
    <property type="protein sequence ID" value="SEO60914.1"/>
    <property type="molecule type" value="Genomic_DNA"/>
</dbReference>
<feature type="transmembrane region" description="Helical" evidence="1">
    <location>
        <begin position="49"/>
        <end position="73"/>
    </location>
</feature>
<keyword evidence="1" id="KW-0472">Membrane</keyword>
<dbReference type="RefSeq" id="WP_089822864.1">
    <property type="nucleotide sequence ID" value="NZ_FODV01000003.1"/>
</dbReference>
<dbReference type="InterPro" id="IPR042150">
    <property type="entry name" value="MmRce1-like"/>
</dbReference>
<dbReference type="InterPro" id="IPR003675">
    <property type="entry name" value="Rce1/LyrA-like_dom"/>
</dbReference>
<proteinExistence type="predicted"/>
<dbReference type="PANTHER" id="PTHR35797">
    <property type="entry name" value="PROTEASE-RELATED"/>
    <property type="match status" value="1"/>
</dbReference>
<feature type="transmembrane region" description="Helical" evidence="1">
    <location>
        <begin position="150"/>
        <end position="171"/>
    </location>
</feature>
<dbReference type="Proteomes" id="UP000199126">
    <property type="component" value="Unassembled WGS sequence"/>
</dbReference>
<organism evidence="3 4">
    <name type="scientific">Halogranum amylolyticum</name>
    <dbReference type="NCBI Taxonomy" id="660520"/>
    <lineage>
        <taxon>Archaea</taxon>
        <taxon>Methanobacteriati</taxon>
        <taxon>Methanobacteriota</taxon>
        <taxon>Stenosarchaea group</taxon>
        <taxon>Halobacteria</taxon>
        <taxon>Halobacteriales</taxon>
        <taxon>Haloferacaceae</taxon>
    </lineage>
</organism>
<dbReference type="GO" id="GO:0006508">
    <property type="term" value="P:proteolysis"/>
    <property type="evidence" value="ECO:0007669"/>
    <property type="project" value="UniProtKB-KW"/>
</dbReference>
<keyword evidence="1" id="KW-0812">Transmembrane</keyword>
<evidence type="ECO:0000259" key="2">
    <source>
        <dbReference type="Pfam" id="PF02517"/>
    </source>
</evidence>
<feature type="transmembrane region" description="Helical" evidence="1">
    <location>
        <begin position="94"/>
        <end position="117"/>
    </location>
</feature>
<keyword evidence="1" id="KW-1133">Transmembrane helix</keyword>
<name>A0A1H8R460_9EURY</name>
<dbReference type="GO" id="GO:0004175">
    <property type="term" value="F:endopeptidase activity"/>
    <property type="evidence" value="ECO:0007669"/>
    <property type="project" value="UniProtKB-ARBA"/>
</dbReference>
<feature type="transmembrane region" description="Helical" evidence="1">
    <location>
        <begin position="15"/>
        <end position="37"/>
    </location>
</feature>
<gene>
    <name evidence="3" type="ORF">SAMN04487948_103474</name>
</gene>
<dbReference type="AlphaFoldDB" id="A0A1H8R460"/>
<reference evidence="4" key="1">
    <citation type="submission" date="2016-10" db="EMBL/GenBank/DDBJ databases">
        <authorList>
            <person name="Varghese N."/>
            <person name="Submissions S."/>
        </authorList>
    </citation>
    <scope>NUCLEOTIDE SEQUENCE [LARGE SCALE GENOMIC DNA]</scope>
    <source>
        <strain evidence="4">CGMCC 1.10121</strain>
    </source>
</reference>
<evidence type="ECO:0000256" key="1">
    <source>
        <dbReference type="SAM" id="Phobius"/>
    </source>
</evidence>
<dbReference type="GO" id="GO:0080120">
    <property type="term" value="P:CAAX-box protein maturation"/>
    <property type="evidence" value="ECO:0007669"/>
    <property type="project" value="UniProtKB-ARBA"/>
</dbReference>
<dbReference type="PANTHER" id="PTHR35797:SF1">
    <property type="entry name" value="PROTEASE"/>
    <property type="match status" value="1"/>
</dbReference>
<sequence>MSRHSNDRSVETRRVAVFLLVAYGVAWATAATIYVTGGLADSPELLSGLGVTLAAVLLPTTYMFAPAVGSVVARHLTGEGWTDLWLRPRLRSSLGVYAAAWFGPVLLTLVGAVVYFAGFPASFDPELATFAEAVRGATGGDVAVDPWTLVAVQLVSAVTIGPLVNTFFAFGEELGWRAYLLPKLLPLGTRRATLLVGLIWGVWHWPLVAMGYNYGFGYPGAPWTGCLAMCWFTLTTGVFLAWVTLRSESVWPAAVGHGAINAVAAIGALFVAGQPTPLLGPTPLGIVGGFGWTAAAAWLLWKSELFAGTPPSRDVAGDATTAE</sequence>
<feature type="transmembrane region" description="Helical" evidence="1">
    <location>
        <begin position="192"/>
        <end position="214"/>
    </location>
</feature>
<dbReference type="Pfam" id="PF02517">
    <property type="entry name" value="Rce1-like"/>
    <property type="match status" value="1"/>
</dbReference>
<feature type="transmembrane region" description="Helical" evidence="1">
    <location>
        <begin position="250"/>
        <end position="272"/>
    </location>
</feature>
<dbReference type="OrthoDB" id="28575at2157"/>
<evidence type="ECO:0000313" key="4">
    <source>
        <dbReference type="Proteomes" id="UP000199126"/>
    </source>
</evidence>
<protein>
    <submittedName>
        <fullName evidence="3">CAAX protease self-immunity</fullName>
    </submittedName>
</protein>
<accession>A0A1H8R460</accession>
<feature type="transmembrane region" description="Helical" evidence="1">
    <location>
        <begin position="220"/>
        <end position="243"/>
    </location>
</feature>
<keyword evidence="3" id="KW-0645">Protease</keyword>
<keyword evidence="3" id="KW-0378">Hydrolase</keyword>
<feature type="transmembrane region" description="Helical" evidence="1">
    <location>
        <begin position="284"/>
        <end position="301"/>
    </location>
</feature>
<evidence type="ECO:0000313" key="3">
    <source>
        <dbReference type="EMBL" id="SEO60914.1"/>
    </source>
</evidence>
<keyword evidence="4" id="KW-1185">Reference proteome</keyword>
<feature type="domain" description="CAAX prenyl protease 2/Lysostaphin resistance protein A-like" evidence="2">
    <location>
        <begin position="161"/>
        <end position="263"/>
    </location>
</feature>